<gene>
    <name evidence="4" type="ORF">ACFOUW_07805</name>
</gene>
<dbReference type="Pfam" id="PF00106">
    <property type="entry name" value="adh_short"/>
    <property type="match status" value="1"/>
</dbReference>
<comment type="similarity">
    <text evidence="1 3">Belongs to the short-chain dehydrogenases/reductases (SDR) family.</text>
</comment>
<dbReference type="PRINTS" id="PR00081">
    <property type="entry name" value="GDHRDH"/>
</dbReference>
<dbReference type="PRINTS" id="PR00080">
    <property type="entry name" value="SDRFAMILY"/>
</dbReference>
<proteinExistence type="inferred from homology"/>
<evidence type="ECO:0000256" key="1">
    <source>
        <dbReference type="ARBA" id="ARBA00006484"/>
    </source>
</evidence>
<dbReference type="EC" id="1.-.-.-" evidence="4"/>
<dbReference type="Gene3D" id="3.40.50.720">
    <property type="entry name" value="NAD(P)-binding Rossmann-like Domain"/>
    <property type="match status" value="1"/>
</dbReference>
<evidence type="ECO:0000256" key="2">
    <source>
        <dbReference type="ARBA" id="ARBA00023002"/>
    </source>
</evidence>
<evidence type="ECO:0000256" key="3">
    <source>
        <dbReference type="RuleBase" id="RU000363"/>
    </source>
</evidence>
<dbReference type="PANTHER" id="PTHR44196:SF1">
    <property type="entry name" value="DEHYDROGENASE_REDUCTASE SDR FAMILY MEMBER 7B"/>
    <property type="match status" value="1"/>
</dbReference>
<keyword evidence="2 4" id="KW-0560">Oxidoreductase</keyword>
<evidence type="ECO:0000313" key="4">
    <source>
        <dbReference type="EMBL" id="MFC3760739.1"/>
    </source>
</evidence>
<sequence length="235" mass="24398">MSLAGKVVLVAGASSGMGRATAIAAAAGGAKVALFARREQELAALAKQLDATFVAGDATDATQAGRAVLEAVDACGRVDVLVNCVGTNVKQRALTDLSSDGWRNLISVNLDAAYVLTQAALPTFRQQQNGLLIHVSSVAAKRPDRSGVGYQASKAGVAALAFGTMEEERGNGVRVTVIYPGLTDTALVEQRPVPPTKEELAKALQPEDIAELCVATMSLPERAHVSEIVVHPSQL</sequence>
<comment type="caution">
    <text evidence="4">The sequence shown here is derived from an EMBL/GenBank/DDBJ whole genome shotgun (WGS) entry which is preliminary data.</text>
</comment>
<accession>A0ABV7Y8P5</accession>
<dbReference type="GO" id="GO:0016491">
    <property type="term" value="F:oxidoreductase activity"/>
    <property type="evidence" value="ECO:0007669"/>
    <property type="project" value="UniProtKB-KW"/>
</dbReference>
<keyword evidence="5" id="KW-1185">Reference proteome</keyword>
<organism evidence="4 5">
    <name type="scientific">Tenggerimyces flavus</name>
    <dbReference type="NCBI Taxonomy" id="1708749"/>
    <lineage>
        <taxon>Bacteria</taxon>
        <taxon>Bacillati</taxon>
        <taxon>Actinomycetota</taxon>
        <taxon>Actinomycetes</taxon>
        <taxon>Propionibacteriales</taxon>
        <taxon>Nocardioidaceae</taxon>
        <taxon>Tenggerimyces</taxon>
    </lineage>
</organism>
<dbReference type="Proteomes" id="UP001595699">
    <property type="component" value="Unassembled WGS sequence"/>
</dbReference>
<name>A0ABV7Y8P5_9ACTN</name>
<protein>
    <submittedName>
        <fullName evidence="4">SDR family oxidoreductase</fullName>
        <ecNumber evidence="4">1.-.-.-</ecNumber>
    </submittedName>
</protein>
<evidence type="ECO:0000313" key="5">
    <source>
        <dbReference type="Proteomes" id="UP001595699"/>
    </source>
</evidence>
<reference evidence="5" key="1">
    <citation type="journal article" date="2019" name="Int. J. Syst. Evol. Microbiol.">
        <title>The Global Catalogue of Microorganisms (GCM) 10K type strain sequencing project: providing services to taxonomists for standard genome sequencing and annotation.</title>
        <authorList>
            <consortium name="The Broad Institute Genomics Platform"/>
            <consortium name="The Broad Institute Genome Sequencing Center for Infectious Disease"/>
            <person name="Wu L."/>
            <person name="Ma J."/>
        </authorList>
    </citation>
    <scope>NUCLEOTIDE SEQUENCE [LARGE SCALE GENOMIC DNA]</scope>
    <source>
        <strain evidence="5">CGMCC 4.7241</strain>
    </source>
</reference>
<dbReference type="InterPro" id="IPR002347">
    <property type="entry name" value="SDR_fam"/>
</dbReference>
<dbReference type="RefSeq" id="WP_205116991.1">
    <property type="nucleotide sequence ID" value="NZ_JAFBCM010000001.1"/>
</dbReference>
<dbReference type="PANTHER" id="PTHR44196">
    <property type="entry name" value="DEHYDROGENASE/REDUCTASE SDR FAMILY MEMBER 7B"/>
    <property type="match status" value="1"/>
</dbReference>
<dbReference type="SUPFAM" id="SSF51735">
    <property type="entry name" value="NAD(P)-binding Rossmann-fold domains"/>
    <property type="match status" value="1"/>
</dbReference>
<dbReference type="InterPro" id="IPR036291">
    <property type="entry name" value="NAD(P)-bd_dom_sf"/>
</dbReference>
<dbReference type="EMBL" id="JBHRZH010000006">
    <property type="protein sequence ID" value="MFC3760739.1"/>
    <property type="molecule type" value="Genomic_DNA"/>
</dbReference>